<proteinExistence type="predicted"/>
<sequence>MASILPLKPFLLLVCLSVLLPQLSGSTPSQELDKISTALSDKGYKACMSSILQGVLSSLLPSKDTNTTFTIFCPPDKAFFAPEYPQPPLTLLQYHIVPSILDRESLESSLSNESKIDTLVPGHPLLVTTTPHSRNASINDVKVTEWDIYNDGRVIVHGVEHFFDPLFWCLSFPSPSQPYCALWYPPSSSESPPYLTADTPSSSGSATSWAKDKFFIVLPIFYLCWSRSFSWMLF</sequence>
<dbReference type="EMBL" id="CM037154">
    <property type="protein sequence ID" value="KAH7861196.1"/>
    <property type="molecule type" value="Genomic_DNA"/>
</dbReference>
<keyword evidence="2" id="KW-1185">Reference proteome</keyword>
<reference evidence="1 2" key="1">
    <citation type="journal article" date="2021" name="Hortic Res">
        <title>High-quality reference genome and annotation aids understanding of berry development for evergreen blueberry (Vaccinium darrowii).</title>
        <authorList>
            <person name="Yu J."/>
            <person name="Hulse-Kemp A.M."/>
            <person name="Babiker E."/>
            <person name="Staton M."/>
        </authorList>
    </citation>
    <scope>NUCLEOTIDE SEQUENCE [LARGE SCALE GENOMIC DNA]</scope>
    <source>
        <strain evidence="2">cv. NJ 8807/NJ 8810</strain>
        <tissue evidence="1">Young leaf</tissue>
    </source>
</reference>
<dbReference type="Proteomes" id="UP000828048">
    <property type="component" value="Chromosome 4"/>
</dbReference>
<comment type="caution">
    <text evidence="1">The sequence shown here is derived from an EMBL/GenBank/DDBJ whole genome shotgun (WGS) entry which is preliminary data.</text>
</comment>
<evidence type="ECO:0000313" key="2">
    <source>
        <dbReference type="Proteomes" id="UP000828048"/>
    </source>
</evidence>
<evidence type="ECO:0000313" key="1">
    <source>
        <dbReference type="EMBL" id="KAH7861196.1"/>
    </source>
</evidence>
<accession>A0ACB7Z703</accession>
<name>A0ACB7Z703_9ERIC</name>
<organism evidence="1 2">
    <name type="scientific">Vaccinium darrowii</name>
    <dbReference type="NCBI Taxonomy" id="229202"/>
    <lineage>
        <taxon>Eukaryota</taxon>
        <taxon>Viridiplantae</taxon>
        <taxon>Streptophyta</taxon>
        <taxon>Embryophyta</taxon>
        <taxon>Tracheophyta</taxon>
        <taxon>Spermatophyta</taxon>
        <taxon>Magnoliopsida</taxon>
        <taxon>eudicotyledons</taxon>
        <taxon>Gunneridae</taxon>
        <taxon>Pentapetalae</taxon>
        <taxon>asterids</taxon>
        <taxon>Ericales</taxon>
        <taxon>Ericaceae</taxon>
        <taxon>Vaccinioideae</taxon>
        <taxon>Vaccinieae</taxon>
        <taxon>Vaccinium</taxon>
    </lineage>
</organism>
<gene>
    <name evidence="1" type="ORF">Vadar_022923</name>
</gene>
<protein>
    <submittedName>
        <fullName evidence="1">Uncharacterized protein</fullName>
    </submittedName>
</protein>